<dbReference type="PRINTS" id="PR00412">
    <property type="entry name" value="EPOXHYDRLASE"/>
</dbReference>
<dbReference type="InterPro" id="IPR029058">
    <property type="entry name" value="AB_hydrolase_fold"/>
</dbReference>
<evidence type="ECO:0000259" key="2">
    <source>
        <dbReference type="Pfam" id="PF00561"/>
    </source>
</evidence>
<gene>
    <name evidence="3" type="ORF">ACFS27_23185</name>
</gene>
<protein>
    <submittedName>
        <fullName evidence="3">Alpha/beta fold hydrolase</fullName>
    </submittedName>
</protein>
<proteinExistence type="predicted"/>
<feature type="domain" description="AB hydrolase-1" evidence="2">
    <location>
        <begin position="21"/>
        <end position="254"/>
    </location>
</feature>
<dbReference type="RefSeq" id="WP_377188151.1">
    <property type="nucleotide sequence ID" value="NZ_JBHUOG010000002.1"/>
</dbReference>
<evidence type="ECO:0000313" key="3">
    <source>
        <dbReference type="EMBL" id="MFD2796485.1"/>
    </source>
</evidence>
<dbReference type="GO" id="GO:0016787">
    <property type="term" value="F:hydrolase activity"/>
    <property type="evidence" value="ECO:0007669"/>
    <property type="project" value="UniProtKB-KW"/>
</dbReference>
<dbReference type="SUPFAM" id="SSF53474">
    <property type="entry name" value="alpha/beta-Hydrolases"/>
    <property type="match status" value="1"/>
</dbReference>
<keyword evidence="4" id="KW-1185">Reference proteome</keyword>
<dbReference type="InterPro" id="IPR000639">
    <property type="entry name" value="Epox_hydrolase-like"/>
</dbReference>
<dbReference type="Proteomes" id="UP001597479">
    <property type="component" value="Unassembled WGS sequence"/>
</dbReference>
<evidence type="ECO:0000256" key="1">
    <source>
        <dbReference type="ARBA" id="ARBA00022801"/>
    </source>
</evidence>
<sequence length="267" mass="28414">MEITLDGLRFDVDVSGPEDGPSVLLLHGFPQSRRAFDAVVPRLHAAGLRTIAPDQRGYSPGARPLDVASYAPHHLVADAVGVLDALGIERAHVVGHDWGAAVAWLLAGKASERVLSLTALSVPHLSAFGWAIANDPDQQQRSRYMGFFRTEGVAEDALLADGAARLRAMLPAEQADVYAEPLSDRAALTSALNWYRAGGLRDGAPPCPVPTTFVWSTGDSAIGRAGVDRCGEHVTGEYRFVELEGVSHWIPEQAPDVVADAVLARAA</sequence>
<evidence type="ECO:0000313" key="4">
    <source>
        <dbReference type="Proteomes" id="UP001597479"/>
    </source>
</evidence>
<accession>A0ABW5VZ16</accession>
<dbReference type="PANTHER" id="PTHR43329">
    <property type="entry name" value="EPOXIDE HYDROLASE"/>
    <property type="match status" value="1"/>
</dbReference>
<dbReference type="EMBL" id="JBHUOG010000002">
    <property type="protein sequence ID" value="MFD2796485.1"/>
    <property type="molecule type" value="Genomic_DNA"/>
</dbReference>
<name>A0ABW5VZ16_9MICO</name>
<organism evidence="3 4">
    <name type="scientific">Promicromonospora vindobonensis</name>
    <dbReference type="NCBI Taxonomy" id="195748"/>
    <lineage>
        <taxon>Bacteria</taxon>
        <taxon>Bacillati</taxon>
        <taxon>Actinomycetota</taxon>
        <taxon>Actinomycetes</taxon>
        <taxon>Micrococcales</taxon>
        <taxon>Promicromonosporaceae</taxon>
        <taxon>Promicromonospora</taxon>
    </lineage>
</organism>
<keyword evidence="1 3" id="KW-0378">Hydrolase</keyword>
<reference evidence="4" key="1">
    <citation type="journal article" date="2019" name="Int. J. Syst. Evol. Microbiol.">
        <title>The Global Catalogue of Microorganisms (GCM) 10K type strain sequencing project: providing services to taxonomists for standard genome sequencing and annotation.</title>
        <authorList>
            <consortium name="The Broad Institute Genomics Platform"/>
            <consortium name="The Broad Institute Genome Sequencing Center for Infectious Disease"/>
            <person name="Wu L."/>
            <person name="Ma J."/>
        </authorList>
    </citation>
    <scope>NUCLEOTIDE SEQUENCE [LARGE SCALE GENOMIC DNA]</scope>
    <source>
        <strain evidence="4">CCM 7044</strain>
    </source>
</reference>
<comment type="caution">
    <text evidence="3">The sequence shown here is derived from an EMBL/GenBank/DDBJ whole genome shotgun (WGS) entry which is preliminary data.</text>
</comment>
<dbReference type="Gene3D" id="3.40.50.1820">
    <property type="entry name" value="alpha/beta hydrolase"/>
    <property type="match status" value="1"/>
</dbReference>
<dbReference type="InterPro" id="IPR000073">
    <property type="entry name" value="AB_hydrolase_1"/>
</dbReference>
<dbReference type="Pfam" id="PF00561">
    <property type="entry name" value="Abhydrolase_1"/>
    <property type="match status" value="1"/>
</dbReference>